<dbReference type="InterPro" id="IPR027417">
    <property type="entry name" value="P-loop_NTPase"/>
</dbReference>
<comment type="caution">
    <text evidence="6">The sequence shown here is derived from an EMBL/GenBank/DDBJ whole genome shotgun (WGS) entry which is preliminary data.</text>
</comment>
<reference evidence="7" key="1">
    <citation type="journal article" date="2019" name="Int. J. Syst. Evol. Microbiol.">
        <title>The Global Catalogue of Microorganisms (GCM) 10K type strain sequencing project: providing services to taxonomists for standard genome sequencing and annotation.</title>
        <authorList>
            <consortium name="The Broad Institute Genomics Platform"/>
            <consortium name="The Broad Institute Genome Sequencing Center for Infectious Disease"/>
            <person name="Wu L."/>
            <person name="Ma J."/>
        </authorList>
    </citation>
    <scope>NUCLEOTIDE SEQUENCE [LARGE SCALE GENOMIC DNA]</scope>
    <source>
        <strain evidence="7">JCM 16544</strain>
    </source>
</reference>
<feature type="domain" description="ABC transporter" evidence="5">
    <location>
        <begin position="321"/>
        <end position="551"/>
    </location>
</feature>
<dbReference type="SMART" id="SM00382">
    <property type="entry name" value="AAA"/>
    <property type="match status" value="2"/>
</dbReference>
<dbReference type="PROSITE" id="PS50893">
    <property type="entry name" value="ABC_TRANSPORTER_2"/>
    <property type="match status" value="2"/>
</dbReference>
<feature type="region of interest" description="Disordered" evidence="4">
    <location>
        <begin position="294"/>
        <end position="317"/>
    </location>
</feature>
<evidence type="ECO:0000313" key="6">
    <source>
        <dbReference type="EMBL" id="GAA3622970.1"/>
    </source>
</evidence>
<feature type="domain" description="ABC transporter" evidence="5">
    <location>
        <begin position="8"/>
        <end position="240"/>
    </location>
</feature>
<dbReference type="EMBL" id="BAAAYU010000001">
    <property type="protein sequence ID" value="GAA3622970.1"/>
    <property type="molecule type" value="Genomic_DNA"/>
</dbReference>
<keyword evidence="3 6" id="KW-0067">ATP-binding</keyword>
<evidence type="ECO:0000256" key="2">
    <source>
        <dbReference type="ARBA" id="ARBA00022741"/>
    </source>
</evidence>
<dbReference type="RefSeq" id="WP_344735914.1">
    <property type="nucleotide sequence ID" value="NZ_BAAAYU010000001.1"/>
</dbReference>
<evidence type="ECO:0000256" key="4">
    <source>
        <dbReference type="SAM" id="MobiDB-lite"/>
    </source>
</evidence>
<evidence type="ECO:0000313" key="7">
    <source>
        <dbReference type="Proteomes" id="UP001501697"/>
    </source>
</evidence>
<proteinExistence type="predicted"/>
<dbReference type="Pfam" id="PF00005">
    <property type="entry name" value="ABC_tran"/>
    <property type="match status" value="2"/>
</dbReference>
<dbReference type="SUPFAM" id="SSF52540">
    <property type="entry name" value="P-loop containing nucleoside triphosphate hydrolases"/>
    <property type="match status" value="2"/>
</dbReference>
<dbReference type="InterPro" id="IPR003439">
    <property type="entry name" value="ABC_transporter-like_ATP-bd"/>
</dbReference>
<evidence type="ECO:0000256" key="1">
    <source>
        <dbReference type="ARBA" id="ARBA00022737"/>
    </source>
</evidence>
<protein>
    <submittedName>
        <fullName evidence="6">ABC-F family ATP-binding cassette domain-containing protein</fullName>
    </submittedName>
</protein>
<keyword evidence="2" id="KW-0547">Nucleotide-binding</keyword>
<dbReference type="Gene3D" id="3.40.50.300">
    <property type="entry name" value="P-loop containing nucleotide triphosphate hydrolases"/>
    <property type="match status" value="2"/>
</dbReference>
<keyword evidence="1" id="KW-0677">Repeat</keyword>
<evidence type="ECO:0000256" key="3">
    <source>
        <dbReference type="ARBA" id="ARBA00022840"/>
    </source>
</evidence>
<dbReference type="GO" id="GO:0005524">
    <property type="term" value="F:ATP binding"/>
    <property type="evidence" value="ECO:0007669"/>
    <property type="project" value="UniProtKB-KW"/>
</dbReference>
<organism evidence="6 7">
    <name type="scientific">Microbacterium awajiense</name>
    <dbReference type="NCBI Taxonomy" id="415214"/>
    <lineage>
        <taxon>Bacteria</taxon>
        <taxon>Bacillati</taxon>
        <taxon>Actinomycetota</taxon>
        <taxon>Actinomycetes</taxon>
        <taxon>Micrococcales</taxon>
        <taxon>Microbacteriaceae</taxon>
        <taxon>Microbacterium</taxon>
    </lineage>
</organism>
<name>A0ABP6ZZH1_9MICO</name>
<keyword evidence="7" id="KW-1185">Reference proteome</keyword>
<dbReference type="InterPro" id="IPR003593">
    <property type="entry name" value="AAA+_ATPase"/>
</dbReference>
<dbReference type="PANTHER" id="PTHR19211">
    <property type="entry name" value="ATP-BINDING TRANSPORT PROTEIN-RELATED"/>
    <property type="match status" value="1"/>
</dbReference>
<sequence>MHTPPPSVVLDRVTFAWSDGTPALTEITGSLGSGRTGLVGRNGSGKSTLLRLVARTLAPDAGHIEAPADIAWLPQTLTLAVDTPVADLLGVGGALRALRAIEAGDAAPHHFDAVGDDWDVEARATVALDEVGLPPDALDRRVGELSGGEAVLTAIAGIRMRRAPLALLDEPTNNLDRDARRRLGDVVDRWHGALVVVSHDLALLERMHETAELYGNRLTTFGGPYSLYADALGREQDAARQAERAAAQAVRREKRDRIETETKIARRKAVGLKAQHEKRVPKIVANGLKRSQQVSSGRLRTEASDRESAARAALDAAERRVRDDDTVRIDLPDTEVPTGRRIATIRVGDREWIVQGPERIALIGPNGVGKTTLLERLVSASSRAGDARDATMPASLAAATAVAHTDRVGYLPQRVDGLDEMASVLENVQAAAPHLPTAEVRNRLARFLIRGDAVARPVGALSGGERFRVALARLLLADPAPQLLLLDEPTNNLDLDTVDEVVAALAAYRGALIVVSHDDAFLARLQPDAVIELSRGPADRGHRTREHAPDA</sequence>
<dbReference type="PANTHER" id="PTHR19211:SF6">
    <property type="entry name" value="BLL7188 PROTEIN"/>
    <property type="match status" value="1"/>
</dbReference>
<accession>A0ABP6ZZH1</accession>
<dbReference type="Proteomes" id="UP001501697">
    <property type="component" value="Unassembled WGS sequence"/>
</dbReference>
<evidence type="ECO:0000259" key="5">
    <source>
        <dbReference type="PROSITE" id="PS50893"/>
    </source>
</evidence>
<gene>
    <name evidence="6" type="ORF">GCM10022200_01450</name>
</gene>
<feature type="compositionally biased region" description="Basic and acidic residues" evidence="4">
    <location>
        <begin position="299"/>
        <end position="309"/>
    </location>
</feature>
<dbReference type="InterPro" id="IPR050611">
    <property type="entry name" value="ABCF"/>
</dbReference>